<dbReference type="EMBL" id="JACCCO010000002">
    <property type="protein sequence ID" value="NYF42748.1"/>
    <property type="molecule type" value="Genomic_DNA"/>
</dbReference>
<evidence type="ECO:0000313" key="8">
    <source>
        <dbReference type="Proteomes" id="UP000576393"/>
    </source>
</evidence>
<proteinExistence type="inferred from homology"/>
<reference evidence="7 8" key="1">
    <citation type="submission" date="2020-07" db="EMBL/GenBank/DDBJ databases">
        <title>Sequencing the genomes of 1000 actinobacteria strains.</title>
        <authorList>
            <person name="Klenk H.-P."/>
        </authorList>
    </citation>
    <scope>NUCLEOTIDE SEQUENCE [LARGE SCALE GENOMIC DNA]</scope>
    <source>
        <strain evidence="7 8">DSM 45763</strain>
    </source>
</reference>
<evidence type="ECO:0000259" key="5">
    <source>
        <dbReference type="Pfam" id="PF02558"/>
    </source>
</evidence>
<keyword evidence="3" id="KW-0560">Oxidoreductase</keyword>
<comment type="similarity">
    <text evidence="1">Belongs to the ketopantoate reductase family.</text>
</comment>
<dbReference type="InterPro" id="IPR036291">
    <property type="entry name" value="NAD(P)-bd_dom_sf"/>
</dbReference>
<dbReference type="RefSeq" id="WP_179825511.1">
    <property type="nucleotide sequence ID" value="NZ_JACCCO010000002.1"/>
</dbReference>
<evidence type="ECO:0000256" key="1">
    <source>
        <dbReference type="ARBA" id="ARBA00007870"/>
    </source>
</evidence>
<feature type="compositionally biased region" description="Basic and acidic residues" evidence="4">
    <location>
        <begin position="359"/>
        <end position="371"/>
    </location>
</feature>
<evidence type="ECO:0000256" key="4">
    <source>
        <dbReference type="SAM" id="MobiDB-lite"/>
    </source>
</evidence>
<feature type="compositionally biased region" description="Gly residues" evidence="4">
    <location>
        <begin position="339"/>
        <end position="357"/>
    </location>
</feature>
<protein>
    <submittedName>
        <fullName evidence="7">2-dehydropantoate 2-reductase</fullName>
    </submittedName>
</protein>
<dbReference type="GO" id="GO:0008677">
    <property type="term" value="F:2-dehydropantoate 2-reductase activity"/>
    <property type="evidence" value="ECO:0007669"/>
    <property type="project" value="InterPro"/>
</dbReference>
<name>A0A852V571_9ACTN</name>
<dbReference type="InterPro" id="IPR008927">
    <property type="entry name" value="6-PGluconate_DH-like_C_sf"/>
</dbReference>
<dbReference type="Pfam" id="PF08546">
    <property type="entry name" value="ApbA_C"/>
    <property type="match status" value="1"/>
</dbReference>
<dbReference type="PANTHER" id="PTHR21708:SF26">
    <property type="entry name" value="2-DEHYDROPANTOATE 2-REDUCTASE"/>
    <property type="match status" value="1"/>
</dbReference>
<gene>
    <name evidence="7" type="ORF">HDA43_004949</name>
</gene>
<dbReference type="Pfam" id="PF02558">
    <property type="entry name" value="ApbA"/>
    <property type="match status" value="1"/>
</dbReference>
<feature type="region of interest" description="Disordered" evidence="4">
    <location>
        <begin position="321"/>
        <end position="371"/>
    </location>
</feature>
<evidence type="ECO:0000313" key="7">
    <source>
        <dbReference type="EMBL" id="NYF42748.1"/>
    </source>
</evidence>
<dbReference type="InterPro" id="IPR003710">
    <property type="entry name" value="ApbA"/>
</dbReference>
<organism evidence="7 8">
    <name type="scientific">Streptosporangium sandarakinum</name>
    <dbReference type="NCBI Taxonomy" id="1260955"/>
    <lineage>
        <taxon>Bacteria</taxon>
        <taxon>Bacillati</taxon>
        <taxon>Actinomycetota</taxon>
        <taxon>Actinomycetes</taxon>
        <taxon>Streptosporangiales</taxon>
        <taxon>Streptosporangiaceae</taxon>
        <taxon>Streptosporangium</taxon>
    </lineage>
</organism>
<dbReference type="GO" id="GO:0005737">
    <property type="term" value="C:cytoplasm"/>
    <property type="evidence" value="ECO:0007669"/>
    <property type="project" value="TreeGrafter"/>
</dbReference>
<feature type="domain" description="Ketopantoate reductase C-terminal" evidence="6">
    <location>
        <begin position="182"/>
        <end position="317"/>
    </location>
</feature>
<accession>A0A852V571</accession>
<dbReference type="GO" id="GO:0015940">
    <property type="term" value="P:pantothenate biosynthetic process"/>
    <property type="evidence" value="ECO:0007669"/>
    <property type="project" value="InterPro"/>
</dbReference>
<sequence length="371" mass="38518">MSGTYTVVGGGAIGGTIAFHLAGAGHRVLIVDSDAAQVAAVRERGLTIRRADGTERNMRIPARTPDEVTEPLRDVLLAVKANATATAARWIAPRLAGDGFVVSLQNGLCEPEIAAAVGARRTVSAFVNLFADLVEPGVIADGGPGALVVGELDGTVSPRVRRFVADLQAWGPAVASGNVAGFLWSKLAYGAVAAASATSDDPVADTIERHPGLTVALAREVYAVAAAQGVTPESFDAWRADAFAKDAPPDLTRAALAGFCAWLRTQPKTRTGIWRDLAVRCRPTEVPAQYGPVLRLAEDHGLRCPGVEAVLRLIGELETGRRPMSRDNPAELERAVLGGDPGTAPGGNAGAALGGNPGEVHRGNPSEERDT</sequence>
<dbReference type="PANTHER" id="PTHR21708">
    <property type="entry name" value="PROBABLE 2-DEHYDROPANTOATE 2-REDUCTASE"/>
    <property type="match status" value="1"/>
</dbReference>
<dbReference type="SUPFAM" id="SSF51735">
    <property type="entry name" value="NAD(P)-binding Rossmann-fold domains"/>
    <property type="match status" value="1"/>
</dbReference>
<keyword evidence="2" id="KW-0521">NADP</keyword>
<dbReference type="Gene3D" id="1.10.1040.10">
    <property type="entry name" value="N-(1-d-carboxylethyl)-l-norvaline Dehydrogenase, domain 2"/>
    <property type="match status" value="1"/>
</dbReference>
<dbReference type="SUPFAM" id="SSF48179">
    <property type="entry name" value="6-phosphogluconate dehydrogenase C-terminal domain-like"/>
    <property type="match status" value="1"/>
</dbReference>
<keyword evidence="8" id="KW-1185">Reference proteome</keyword>
<evidence type="ECO:0000256" key="2">
    <source>
        <dbReference type="ARBA" id="ARBA00022857"/>
    </source>
</evidence>
<feature type="compositionally biased region" description="Basic and acidic residues" evidence="4">
    <location>
        <begin position="321"/>
        <end position="334"/>
    </location>
</feature>
<dbReference type="InterPro" id="IPR013328">
    <property type="entry name" value="6PGD_dom2"/>
</dbReference>
<dbReference type="AlphaFoldDB" id="A0A852V571"/>
<dbReference type="Proteomes" id="UP000576393">
    <property type="component" value="Unassembled WGS sequence"/>
</dbReference>
<dbReference type="InterPro" id="IPR051402">
    <property type="entry name" value="KPR-Related"/>
</dbReference>
<feature type="domain" description="Ketopantoate reductase N-terminal" evidence="5">
    <location>
        <begin position="6"/>
        <end position="153"/>
    </location>
</feature>
<dbReference type="NCBIfam" id="TIGR00745">
    <property type="entry name" value="apbA_panE"/>
    <property type="match status" value="1"/>
</dbReference>
<evidence type="ECO:0000256" key="3">
    <source>
        <dbReference type="ARBA" id="ARBA00023002"/>
    </source>
</evidence>
<evidence type="ECO:0000259" key="6">
    <source>
        <dbReference type="Pfam" id="PF08546"/>
    </source>
</evidence>
<dbReference type="InterPro" id="IPR013332">
    <property type="entry name" value="KPR_N"/>
</dbReference>
<dbReference type="Gene3D" id="3.40.50.720">
    <property type="entry name" value="NAD(P)-binding Rossmann-like Domain"/>
    <property type="match status" value="1"/>
</dbReference>
<comment type="caution">
    <text evidence="7">The sequence shown here is derived from an EMBL/GenBank/DDBJ whole genome shotgun (WGS) entry which is preliminary data.</text>
</comment>
<dbReference type="InterPro" id="IPR013752">
    <property type="entry name" value="KPA_reductase"/>
</dbReference>